<dbReference type="RefSeq" id="XP_028327338.1">
    <property type="nucleotide sequence ID" value="XM_028471537.1"/>
</dbReference>
<evidence type="ECO:0000259" key="2">
    <source>
        <dbReference type="Pfam" id="PF15059"/>
    </source>
</evidence>
<feature type="domain" description="Speriolin C-terminal" evidence="2">
    <location>
        <begin position="126"/>
        <end position="271"/>
    </location>
</feature>
<dbReference type="Ensembl" id="ENSGWIT00000025346.1">
    <property type="protein sequence ID" value="ENSGWIP00000023135.1"/>
    <property type="gene ID" value="ENSGWIG00000012360.1"/>
</dbReference>
<organism evidence="3 4">
    <name type="scientific">Gouania willdenowi</name>
    <name type="common">Blunt-snouted clingfish</name>
    <name type="synonym">Lepadogaster willdenowi</name>
    <dbReference type="NCBI Taxonomy" id="441366"/>
    <lineage>
        <taxon>Eukaryota</taxon>
        <taxon>Metazoa</taxon>
        <taxon>Chordata</taxon>
        <taxon>Craniata</taxon>
        <taxon>Vertebrata</taxon>
        <taxon>Euteleostomi</taxon>
        <taxon>Actinopterygii</taxon>
        <taxon>Neopterygii</taxon>
        <taxon>Teleostei</taxon>
        <taxon>Neoteleostei</taxon>
        <taxon>Acanthomorphata</taxon>
        <taxon>Ovalentaria</taxon>
        <taxon>Blenniimorphae</taxon>
        <taxon>Blenniiformes</taxon>
        <taxon>Gobiesocoidei</taxon>
        <taxon>Gobiesocidae</taxon>
        <taxon>Gobiesocinae</taxon>
        <taxon>Gouania</taxon>
    </lineage>
</organism>
<proteinExistence type="predicted"/>
<sequence length="272" mass="32074">MDDDMHNSEDLRMRNEQFRQENESIMELLNLYKENADLRTWVRNLDSTLAEVTGRKPFNQWQETFVESQFQKDLQQPTVKQVQRTSSPIDFQSFIQRSVHPDAKERAAPQSSHTEILPDIKDPERVFGEIAYQLDRRILSHVFQGHKRLYGFTLLNVQDKIREVSTHPLTGKVDEYYRLHLKQRHADLMATLQQLGYKASLHPTFSEFIINNFGILKKRPKPNGSLDQYFNNPNFLRQLINARATQALQKDLQVLLTCLCKMTETDRRPFFH</sequence>
<dbReference type="GO" id="GO:0005813">
    <property type="term" value="C:centrosome"/>
    <property type="evidence" value="ECO:0007669"/>
    <property type="project" value="TreeGrafter"/>
</dbReference>
<protein>
    <submittedName>
        <fullName evidence="3">Speriolin-like protein</fullName>
    </submittedName>
</protein>
<keyword evidence="4" id="KW-1185">Reference proteome</keyword>
<feature type="coiled-coil region" evidence="1">
    <location>
        <begin position="8"/>
        <end position="35"/>
    </location>
</feature>
<reference evidence="3" key="2">
    <citation type="submission" date="2025-08" db="UniProtKB">
        <authorList>
            <consortium name="Ensembl"/>
        </authorList>
    </citation>
    <scope>IDENTIFICATION</scope>
</reference>
<reference evidence="3" key="1">
    <citation type="submission" date="2020-06" db="EMBL/GenBank/DDBJ databases">
        <authorList>
            <consortium name="Wellcome Sanger Institute Data Sharing"/>
        </authorList>
    </citation>
    <scope>NUCLEOTIDE SEQUENCE [LARGE SCALE GENOMIC DNA]</scope>
</reference>
<dbReference type="Pfam" id="PF15059">
    <property type="entry name" value="Speriolin_C"/>
    <property type="match status" value="1"/>
</dbReference>
<gene>
    <name evidence="3" type="primary">LOC114478443</name>
</gene>
<name>A0A8C5EKS7_GOUWI</name>
<dbReference type="InterPro" id="IPR026715">
    <property type="entry name" value="SPATC1"/>
</dbReference>
<evidence type="ECO:0000256" key="1">
    <source>
        <dbReference type="SAM" id="Coils"/>
    </source>
</evidence>
<dbReference type="InterPro" id="IPR029384">
    <property type="entry name" value="Speriolin_C"/>
</dbReference>
<evidence type="ECO:0000313" key="3">
    <source>
        <dbReference type="Ensembl" id="ENSGWIP00000023135.1"/>
    </source>
</evidence>
<dbReference type="RefSeq" id="XP_028327336.1">
    <property type="nucleotide sequence ID" value="XM_028471535.1"/>
</dbReference>
<dbReference type="AlphaFoldDB" id="A0A8C5EKS7"/>
<accession>A0A8C5EKS7</accession>
<keyword evidence="1" id="KW-0175">Coiled coil</keyword>
<dbReference type="Proteomes" id="UP000694680">
    <property type="component" value="Chromosome 16"/>
</dbReference>
<reference evidence="3" key="3">
    <citation type="submission" date="2025-09" db="UniProtKB">
        <authorList>
            <consortium name="Ensembl"/>
        </authorList>
    </citation>
    <scope>IDENTIFICATION</scope>
</reference>
<dbReference type="PANTHER" id="PTHR22192:SF17">
    <property type="entry name" value="SPERIOLIN-LIKE PROTEIN"/>
    <property type="match status" value="1"/>
</dbReference>
<dbReference type="GeneID" id="114478443"/>
<evidence type="ECO:0000313" key="4">
    <source>
        <dbReference type="Proteomes" id="UP000694680"/>
    </source>
</evidence>
<dbReference type="OrthoDB" id="6114770at2759"/>
<dbReference type="PANTHER" id="PTHR22192">
    <property type="entry name" value="SPERIOLIN"/>
    <property type="match status" value="1"/>
</dbReference>